<dbReference type="EMBL" id="CAIT01000004">
    <property type="protein sequence ID" value="CCH51947.1"/>
    <property type="molecule type" value="Genomic_DNA"/>
</dbReference>
<evidence type="ECO:0000256" key="8">
    <source>
        <dbReference type="SAM" id="Phobius"/>
    </source>
</evidence>
<keyword evidence="6 8" id="KW-1133">Transmembrane helix</keyword>
<feature type="transmembrane region" description="Helical" evidence="8">
    <location>
        <begin position="42"/>
        <end position="63"/>
    </location>
</feature>
<dbReference type="InterPro" id="IPR050297">
    <property type="entry name" value="LipidA_mod_glycosyltrf_83"/>
</dbReference>
<evidence type="ECO:0000256" key="4">
    <source>
        <dbReference type="ARBA" id="ARBA00022679"/>
    </source>
</evidence>
<keyword evidence="7 8" id="KW-0472">Membrane</keyword>
<evidence type="ECO:0000256" key="7">
    <source>
        <dbReference type="ARBA" id="ARBA00023136"/>
    </source>
</evidence>
<feature type="transmembrane region" description="Helical" evidence="8">
    <location>
        <begin position="170"/>
        <end position="203"/>
    </location>
</feature>
<feature type="transmembrane region" description="Helical" evidence="8">
    <location>
        <begin position="215"/>
        <end position="237"/>
    </location>
</feature>
<keyword evidence="11" id="KW-1185">Reference proteome</keyword>
<feature type="domain" description="Glycosyltransferase RgtA/B/C/D-like" evidence="9">
    <location>
        <begin position="69"/>
        <end position="228"/>
    </location>
</feature>
<feature type="transmembrane region" description="Helical" evidence="8">
    <location>
        <begin position="369"/>
        <end position="389"/>
    </location>
</feature>
<gene>
    <name evidence="10" type="ORF">BN8_00905</name>
</gene>
<keyword evidence="5 8" id="KW-0812">Transmembrane</keyword>
<feature type="transmembrane region" description="Helical" evidence="8">
    <location>
        <begin position="424"/>
        <end position="443"/>
    </location>
</feature>
<proteinExistence type="predicted"/>
<evidence type="ECO:0000313" key="10">
    <source>
        <dbReference type="EMBL" id="CCH51947.1"/>
    </source>
</evidence>
<feature type="transmembrane region" description="Helical" evidence="8">
    <location>
        <begin position="285"/>
        <end position="305"/>
    </location>
</feature>
<comment type="subcellular location">
    <subcellularLocation>
        <location evidence="1">Cell membrane</location>
        <topology evidence="1">Multi-pass membrane protein</topology>
    </subcellularLocation>
</comment>
<feature type="transmembrane region" description="Helical" evidence="8">
    <location>
        <begin position="16"/>
        <end position="36"/>
    </location>
</feature>
<dbReference type="eggNOG" id="COG1807">
    <property type="taxonomic scope" value="Bacteria"/>
</dbReference>
<dbReference type="RefSeq" id="WP_009280533.1">
    <property type="nucleotide sequence ID" value="NZ_CAIT01000004.1"/>
</dbReference>
<evidence type="ECO:0000256" key="3">
    <source>
        <dbReference type="ARBA" id="ARBA00022676"/>
    </source>
</evidence>
<dbReference type="InterPro" id="IPR038731">
    <property type="entry name" value="RgtA/B/C-like"/>
</dbReference>
<evidence type="ECO:0000256" key="5">
    <source>
        <dbReference type="ARBA" id="ARBA00022692"/>
    </source>
</evidence>
<feature type="transmembrane region" description="Helical" evidence="8">
    <location>
        <begin position="317"/>
        <end position="337"/>
    </location>
</feature>
<keyword evidence="2" id="KW-1003">Cell membrane</keyword>
<dbReference type="PANTHER" id="PTHR33908:SF3">
    <property type="entry name" value="UNDECAPRENYL PHOSPHATE-ALPHA-4-AMINO-4-DEOXY-L-ARABINOSE ARABINOSYL TRANSFERASE"/>
    <property type="match status" value="1"/>
</dbReference>
<keyword evidence="3" id="KW-0328">Glycosyltransferase</keyword>
<dbReference type="GO" id="GO:0005886">
    <property type="term" value="C:plasma membrane"/>
    <property type="evidence" value="ECO:0007669"/>
    <property type="project" value="UniProtKB-SubCell"/>
</dbReference>
<accession>I2GDH3</accession>
<dbReference type="AlphaFoldDB" id="I2GDH3"/>
<feature type="transmembrane region" description="Helical" evidence="8">
    <location>
        <begin position="114"/>
        <end position="135"/>
    </location>
</feature>
<dbReference type="GO" id="GO:0010041">
    <property type="term" value="P:response to iron(III) ion"/>
    <property type="evidence" value="ECO:0007669"/>
    <property type="project" value="TreeGrafter"/>
</dbReference>
<protein>
    <submittedName>
        <fullName evidence="10">Glycosyl transferase family 39</fullName>
    </submittedName>
</protein>
<evidence type="ECO:0000313" key="11">
    <source>
        <dbReference type="Proteomes" id="UP000009309"/>
    </source>
</evidence>
<dbReference type="GO" id="GO:0009103">
    <property type="term" value="P:lipopolysaccharide biosynthetic process"/>
    <property type="evidence" value="ECO:0007669"/>
    <property type="project" value="UniProtKB-ARBA"/>
</dbReference>
<dbReference type="Pfam" id="PF13231">
    <property type="entry name" value="PMT_2"/>
    <property type="match status" value="1"/>
</dbReference>
<evidence type="ECO:0000256" key="2">
    <source>
        <dbReference type="ARBA" id="ARBA00022475"/>
    </source>
</evidence>
<dbReference type="Proteomes" id="UP000009309">
    <property type="component" value="Unassembled WGS sequence"/>
</dbReference>
<evidence type="ECO:0000259" key="9">
    <source>
        <dbReference type="Pfam" id="PF13231"/>
    </source>
</evidence>
<feature type="transmembrane region" description="Helical" evidence="8">
    <location>
        <begin position="75"/>
        <end position="94"/>
    </location>
</feature>
<feature type="transmembrane region" description="Helical" evidence="8">
    <location>
        <begin position="343"/>
        <end position="362"/>
    </location>
</feature>
<reference evidence="10 11" key="1">
    <citation type="journal article" date="2012" name="J. Bacteriol.">
        <title>Genome Sequence of the Filamentous Bacterium Fibrisoma limi BUZ 3T.</title>
        <authorList>
            <person name="Filippini M."/>
            <person name="Qi W."/>
            <person name="Jaenicke S."/>
            <person name="Goesmann A."/>
            <person name="Smits T.H."/>
            <person name="Bagheri H.C."/>
        </authorList>
    </citation>
    <scope>NUCLEOTIDE SEQUENCE [LARGE SCALE GENOMIC DNA]</scope>
    <source>
        <strain evidence="11">BUZ 3T</strain>
    </source>
</reference>
<dbReference type="OrthoDB" id="9178203at2"/>
<comment type="caution">
    <text evidence="10">The sequence shown here is derived from an EMBL/GenBank/DDBJ whole genome shotgun (WGS) entry which is preliminary data.</text>
</comment>
<sequence>MLTSQEHLTHALTDRWFYALVATGLFLNATGLYPPILEPDGALYASIAKTMALNGDFVNLYAVGRDWLDKPHFPFWITAFSYLLLGINTVAYKLPALLFFGLSTVYTYRFARLMYSKIVAQVATIVFLTAFHGILSNSDVRAEPYLTALVIGPVYHFYRVFQNAPRPWLHILLGSFLTGCALMTKGPFVVVPIGAGLVLHWLLTGNWRELLKPRWYVVVILSALFTLPEIITLYLQFDLHPDKVVFGKTDVSGVRFFFWDSQFGRFFNTGPIKGSGDPFFFVHTLLWAFLPWSLPLYISVGSVLLGLARRRNPLPEYVSLGSGLATFLLFSASGFQLPHYMNIVFPFFAILTAQFLVSLSPVNLSRWTIGQTIIGGLLVVLIVAVLLLFQPERLTGALVWVGVVALATALLFRNNKLLSLMGRMTGVMLLLAGVLNLFFYPSLLQYQAGMVAAHYVNTRQDLPPTTAIYGTGTYGESAWSYEFYVDRPVWYARPDSMLRRRVAQEPVLVFTSAAYADSLRNNGFAPRTVATFPYYHVSKLSYPFLNPATRPQTLQPYVLLEVKN</sequence>
<feature type="transmembrane region" description="Helical" evidence="8">
    <location>
        <begin position="395"/>
        <end position="412"/>
    </location>
</feature>
<evidence type="ECO:0000256" key="1">
    <source>
        <dbReference type="ARBA" id="ARBA00004651"/>
    </source>
</evidence>
<keyword evidence="4 10" id="KW-0808">Transferase</keyword>
<dbReference type="STRING" id="1185876.BN8_00905"/>
<dbReference type="GO" id="GO:0016763">
    <property type="term" value="F:pentosyltransferase activity"/>
    <property type="evidence" value="ECO:0007669"/>
    <property type="project" value="TreeGrafter"/>
</dbReference>
<organism evidence="10 11">
    <name type="scientific">Fibrisoma limi BUZ 3</name>
    <dbReference type="NCBI Taxonomy" id="1185876"/>
    <lineage>
        <taxon>Bacteria</taxon>
        <taxon>Pseudomonadati</taxon>
        <taxon>Bacteroidota</taxon>
        <taxon>Cytophagia</taxon>
        <taxon>Cytophagales</taxon>
        <taxon>Spirosomataceae</taxon>
        <taxon>Fibrisoma</taxon>
    </lineage>
</organism>
<name>I2GDH3_9BACT</name>
<dbReference type="PANTHER" id="PTHR33908">
    <property type="entry name" value="MANNOSYLTRANSFERASE YKCB-RELATED"/>
    <property type="match status" value="1"/>
</dbReference>
<evidence type="ECO:0000256" key="6">
    <source>
        <dbReference type="ARBA" id="ARBA00022989"/>
    </source>
</evidence>